<keyword evidence="1" id="KW-1133">Transmembrane helix</keyword>
<sequence>MLASTYRQAFRQQIWAWAPGIGYLLFQVLVLLPNVHRDGDGPGCGNPLLGGVFLLGLLALPIASWNAYQLSRLGWKSEMDESADSRVTRARHLFNLALSAPGLILGLYIVFAILSAVWR</sequence>
<feature type="transmembrane region" description="Helical" evidence="1">
    <location>
        <begin position="93"/>
        <end position="118"/>
    </location>
</feature>
<gene>
    <name evidence="2" type="ORF">ABH309_00095</name>
</gene>
<protein>
    <submittedName>
        <fullName evidence="2">Uncharacterized protein</fullName>
    </submittedName>
</protein>
<dbReference type="RefSeq" id="WP_166441317.1">
    <property type="nucleotide sequence ID" value="NZ_JBDJHV010000016.1"/>
</dbReference>
<dbReference type="EMBL" id="JBDQQU010000001">
    <property type="protein sequence ID" value="MEO3952850.1"/>
    <property type="molecule type" value="Genomic_DNA"/>
</dbReference>
<accession>A0ABV0GYW1</accession>
<name>A0ABV0GYW1_9NEIS</name>
<evidence type="ECO:0000313" key="2">
    <source>
        <dbReference type="EMBL" id="MEO3952850.1"/>
    </source>
</evidence>
<keyword evidence="3" id="KW-1185">Reference proteome</keyword>
<keyword evidence="1" id="KW-0472">Membrane</keyword>
<feature type="transmembrane region" description="Helical" evidence="1">
    <location>
        <begin position="48"/>
        <end position="68"/>
    </location>
</feature>
<feature type="transmembrane region" description="Helical" evidence="1">
    <location>
        <begin position="14"/>
        <end position="36"/>
    </location>
</feature>
<organism evidence="2 3">
    <name type="scientific">Chromobacterium piscinae</name>
    <dbReference type="NCBI Taxonomy" id="686831"/>
    <lineage>
        <taxon>Bacteria</taxon>
        <taxon>Pseudomonadati</taxon>
        <taxon>Pseudomonadota</taxon>
        <taxon>Betaproteobacteria</taxon>
        <taxon>Neisseriales</taxon>
        <taxon>Chromobacteriaceae</taxon>
        <taxon>Chromobacterium</taxon>
    </lineage>
</organism>
<evidence type="ECO:0000256" key="1">
    <source>
        <dbReference type="SAM" id="Phobius"/>
    </source>
</evidence>
<keyword evidence="1" id="KW-0812">Transmembrane</keyword>
<dbReference type="Proteomes" id="UP001438292">
    <property type="component" value="Unassembled WGS sequence"/>
</dbReference>
<evidence type="ECO:0000313" key="3">
    <source>
        <dbReference type="Proteomes" id="UP001438292"/>
    </source>
</evidence>
<proteinExistence type="predicted"/>
<comment type="caution">
    <text evidence="2">The sequence shown here is derived from an EMBL/GenBank/DDBJ whole genome shotgun (WGS) entry which is preliminary data.</text>
</comment>
<reference evidence="2 3" key="1">
    <citation type="submission" date="2024-05" db="EMBL/GenBank/DDBJ databases">
        <authorList>
            <person name="De Oliveira J.P."/>
            <person name="Noriler S.A."/>
            <person name="De Oliveira A.G."/>
            <person name="Sipoli D.S."/>
        </authorList>
    </citation>
    <scope>NUCLEOTIDE SEQUENCE [LARGE SCALE GENOMIC DNA]</scope>
    <source>
        <strain evidence="2 3">LABIM186</strain>
    </source>
</reference>